<gene>
    <name evidence="2" type="ORF">BDW42DRAFT_169854</name>
</gene>
<dbReference type="Proteomes" id="UP000235023">
    <property type="component" value="Unassembled WGS sequence"/>
</dbReference>
<organism evidence="2 3">
    <name type="scientific">Aspergillus taichungensis</name>
    <dbReference type="NCBI Taxonomy" id="482145"/>
    <lineage>
        <taxon>Eukaryota</taxon>
        <taxon>Fungi</taxon>
        <taxon>Dikarya</taxon>
        <taxon>Ascomycota</taxon>
        <taxon>Pezizomycotina</taxon>
        <taxon>Eurotiomycetes</taxon>
        <taxon>Eurotiomycetidae</taxon>
        <taxon>Eurotiales</taxon>
        <taxon>Aspergillaceae</taxon>
        <taxon>Aspergillus</taxon>
        <taxon>Aspergillus subgen. Circumdati</taxon>
    </lineage>
</organism>
<reference evidence="3" key="1">
    <citation type="submission" date="2017-12" db="EMBL/GenBank/DDBJ databases">
        <authorList>
            <consortium name="DOE Joint Genome Institute"/>
            <person name="Mondo S.J."/>
            <person name="Kjaerbolling I."/>
            <person name="Vesth T.C."/>
            <person name="Frisvad J.C."/>
            <person name="Nybo J.L."/>
            <person name="Theobald S."/>
            <person name="Kuo A."/>
            <person name="Bowyer P."/>
            <person name="Matsuda Y."/>
            <person name="Lyhne E.K."/>
            <person name="Kogle M.E."/>
            <person name="Clum A."/>
            <person name="Lipzen A."/>
            <person name="Salamov A."/>
            <person name="Ngan C.Y."/>
            <person name="Daum C."/>
            <person name="Chiniquy J."/>
            <person name="Barry K."/>
            <person name="LaButti K."/>
            <person name="Haridas S."/>
            <person name="Simmons B.A."/>
            <person name="Magnuson J.K."/>
            <person name="Mortensen U.H."/>
            <person name="Larsen T.O."/>
            <person name="Grigoriev I.V."/>
            <person name="Baker S.E."/>
            <person name="Andersen M.R."/>
            <person name="Nordberg H.P."/>
            <person name="Cantor M.N."/>
            <person name="Hua S.X."/>
        </authorList>
    </citation>
    <scope>NUCLEOTIDE SEQUENCE [LARGE SCALE GENOMIC DNA]</scope>
    <source>
        <strain evidence="3">IBT 19404</strain>
    </source>
</reference>
<evidence type="ECO:0000313" key="2">
    <source>
        <dbReference type="EMBL" id="PLN81039.1"/>
    </source>
</evidence>
<feature type="transmembrane region" description="Helical" evidence="1">
    <location>
        <begin position="13"/>
        <end position="38"/>
    </location>
</feature>
<keyword evidence="1" id="KW-0812">Transmembrane</keyword>
<protein>
    <submittedName>
        <fullName evidence="2">Uncharacterized protein</fullName>
    </submittedName>
</protein>
<keyword evidence="3" id="KW-1185">Reference proteome</keyword>
<evidence type="ECO:0000313" key="3">
    <source>
        <dbReference type="Proteomes" id="UP000235023"/>
    </source>
</evidence>
<name>A0A2J5HUK7_9EURO</name>
<dbReference type="EMBL" id="KZ559541">
    <property type="protein sequence ID" value="PLN81039.1"/>
    <property type="molecule type" value="Genomic_DNA"/>
</dbReference>
<dbReference type="OrthoDB" id="4463882at2759"/>
<proteinExistence type="predicted"/>
<sequence length="169" mass="19594">MKVERFADHPFDIVTFILSLLALFVGWLERAPVIKWFWPRAWDRRRMARRASTDDGPVALEHPMTDLEPLQKTLEKILSRFDDLQSGQGATDDRLSRLEQWRKNHEDVPSMNMHQQQRVDALLTSLEGAVATLQARNDAPSTGCERCHVLEEATHRFLSRARAIHDRKV</sequence>
<keyword evidence="1" id="KW-1133">Transmembrane helix</keyword>
<accession>A0A2J5HUK7</accession>
<keyword evidence="1" id="KW-0472">Membrane</keyword>
<dbReference type="AlphaFoldDB" id="A0A2J5HUK7"/>
<evidence type="ECO:0000256" key="1">
    <source>
        <dbReference type="SAM" id="Phobius"/>
    </source>
</evidence>